<keyword evidence="2" id="KW-1185">Reference proteome</keyword>
<dbReference type="InterPro" id="IPR021508">
    <property type="entry name" value="Gp17-like"/>
</dbReference>
<dbReference type="Proteomes" id="UP000773614">
    <property type="component" value="Unassembled WGS sequence"/>
</dbReference>
<accession>A0A964WS04</accession>
<comment type="caution">
    <text evidence="1">The sequence shown here is derived from an EMBL/GenBank/DDBJ whole genome shotgun (WGS) entry which is preliminary data.</text>
</comment>
<dbReference type="InterPro" id="IPR053745">
    <property type="entry name" value="Viral_Tail_Comp_sf"/>
</dbReference>
<evidence type="ECO:0000313" key="1">
    <source>
        <dbReference type="EMBL" id="MYZ46459.1"/>
    </source>
</evidence>
<protein>
    <submittedName>
        <fullName evidence="1">DUF3168 domain-containing protein</fullName>
    </submittedName>
</protein>
<proteinExistence type="predicted"/>
<sequence length="137" mass="14555">MTDPALALQAAIRSRLVADPGVTALVAASAIVDRGRPETFPSILIGIGSTSPAGLTLDRRHVNVVLDVHVWTRESALVDVKVIAEAVREALDAADSWILDGHRLVDLTLASARFMRDPAGEFGHGVVTIEALTERLA</sequence>
<dbReference type="Pfam" id="PF11367">
    <property type="entry name" value="Tail_completion_gp17"/>
    <property type="match status" value="1"/>
</dbReference>
<reference evidence="1" key="1">
    <citation type="submission" date="2019-03" db="EMBL/GenBank/DDBJ databases">
        <title>Afifella sp. nov., isolated from activated sludge.</title>
        <authorList>
            <person name="Li Q."/>
            <person name="Liu Y."/>
        </authorList>
    </citation>
    <scope>NUCLEOTIDE SEQUENCE</scope>
    <source>
        <strain evidence="1">L72</strain>
    </source>
</reference>
<dbReference type="OrthoDB" id="7630456at2"/>
<gene>
    <name evidence="1" type="ORF">E4O86_01825</name>
</gene>
<dbReference type="Gene3D" id="3.30.2000.30">
    <property type="match status" value="1"/>
</dbReference>
<name>A0A964WS04_9HYPH</name>
<dbReference type="AlphaFoldDB" id="A0A964WS04"/>
<evidence type="ECO:0000313" key="2">
    <source>
        <dbReference type="Proteomes" id="UP000773614"/>
    </source>
</evidence>
<organism evidence="1 2">
    <name type="scientific">Propylenella binzhouense</name>
    <dbReference type="NCBI Taxonomy" id="2555902"/>
    <lineage>
        <taxon>Bacteria</taxon>
        <taxon>Pseudomonadati</taxon>
        <taxon>Pseudomonadota</taxon>
        <taxon>Alphaproteobacteria</taxon>
        <taxon>Hyphomicrobiales</taxon>
        <taxon>Propylenellaceae</taxon>
        <taxon>Propylenella</taxon>
    </lineage>
</organism>
<dbReference type="EMBL" id="SPKJ01000003">
    <property type="protein sequence ID" value="MYZ46459.1"/>
    <property type="molecule type" value="Genomic_DNA"/>
</dbReference>
<dbReference type="RefSeq" id="WP_161138803.1">
    <property type="nucleotide sequence ID" value="NZ_SPKJ01000003.1"/>
</dbReference>